<proteinExistence type="predicted"/>
<name>A0ACC2W6X4_9TREE</name>
<evidence type="ECO:0000313" key="1">
    <source>
        <dbReference type="EMBL" id="KAJ9107392.1"/>
    </source>
</evidence>
<dbReference type="Proteomes" id="UP001227268">
    <property type="component" value="Unassembled WGS sequence"/>
</dbReference>
<evidence type="ECO:0000313" key="2">
    <source>
        <dbReference type="Proteomes" id="UP001227268"/>
    </source>
</evidence>
<sequence length="280" mass="31185">MSSFFSDDDQEDQVQGRGQGQRQEPAGRRGRAAPRLARHLRPSTATTADNASVPALGQDEGNGISFRSDAGNAGSSRRTGIGGLDLGLDEDELFGGAGDVPAEAQGQLLADIGIGGAQDEDEEEETEVKRLTKVWVRERGTPEIMQWEGELVEECLHRLQQQASMLDLLRSDPTTSSEEHFKLIIVQTEMERVKYLVRAYLRCRLAKVEKYAQWIAGEHDSRVQGRLSQLELAHAEKYARLLHTHYNDSVLQSLPEKFRSLEVDFGTQRSMGTFRGLFAN</sequence>
<keyword evidence="2" id="KW-1185">Reference proteome</keyword>
<gene>
    <name evidence="1" type="ORF">QFC21_000842</name>
</gene>
<organism evidence="1 2">
    <name type="scientific">Naganishia friedmannii</name>
    <dbReference type="NCBI Taxonomy" id="89922"/>
    <lineage>
        <taxon>Eukaryota</taxon>
        <taxon>Fungi</taxon>
        <taxon>Dikarya</taxon>
        <taxon>Basidiomycota</taxon>
        <taxon>Agaricomycotina</taxon>
        <taxon>Tremellomycetes</taxon>
        <taxon>Filobasidiales</taxon>
        <taxon>Filobasidiaceae</taxon>
        <taxon>Naganishia</taxon>
    </lineage>
</organism>
<reference evidence="1" key="1">
    <citation type="submission" date="2023-04" db="EMBL/GenBank/DDBJ databases">
        <title>Draft Genome sequencing of Naganishia species isolated from polar environments using Oxford Nanopore Technology.</title>
        <authorList>
            <person name="Leo P."/>
            <person name="Venkateswaran K."/>
        </authorList>
    </citation>
    <scope>NUCLEOTIDE SEQUENCE</scope>
    <source>
        <strain evidence="1">MNA-CCFEE 5423</strain>
    </source>
</reference>
<protein>
    <submittedName>
        <fullName evidence="1">Uncharacterized protein</fullName>
    </submittedName>
</protein>
<dbReference type="EMBL" id="JASBWT010000002">
    <property type="protein sequence ID" value="KAJ9107392.1"/>
    <property type="molecule type" value="Genomic_DNA"/>
</dbReference>
<accession>A0ACC2W6X4</accession>
<comment type="caution">
    <text evidence="1">The sequence shown here is derived from an EMBL/GenBank/DDBJ whole genome shotgun (WGS) entry which is preliminary data.</text>
</comment>